<comment type="caution">
    <text evidence="2">The sequence shown here is derived from an EMBL/GenBank/DDBJ whole genome shotgun (WGS) entry which is preliminary data.</text>
</comment>
<proteinExistence type="predicted"/>
<protein>
    <recommendedName>
        <fullName evidence="4">Endonuclease/exonuclease/phosphatase domain-containing protein</fullName>
    </recommendedName>
</protein>
<name>A0AAV7UG98_PLEWA</name>
<keyword evidence="3" id="KW-1185">Reference proteome</keyword>
<dbReference type="EMBL" id="JANPWB010000005">
    <property type="protein sequence ID" value="KAJ1186692.1"/>
    <property type="molecule type" value="Genomic_DNA"/>
</dbReference>
<gene>
    <name evidence="2" type="ORF">NDU88_003473</name>
</gene>
<evidence type="ECO:0008006" key="4">
    <source>
        <dbReference type="Google" id="ProtNLM"/>
    </source>
</evidence>
<accession>A0AAV7UG98</accession>
<sequence length="184" mass="20537">MLGGVSGSAACVRAPSPIGPVDGQRPGRSWSPGASVRGEAVGEAIRPCRTKTEIELLPQHLGQVDLYNTIGGAKRIIIINVYIRPGNMYDYDIQRGLLEEDLELLSIGMFYLNRRMKKDCPAKQTFRIDNQICPIDYAFVNAWSFGEVQDFEVEHIEGSDHWPLRLTKQSTDKKSERKGIDSVS</sequence>
<evidence type="ECO:0000313" key="2">
    <source>
        <dbReference type="EMBL" id="KAJ1186692.1"/>
    </source>
</evidence>
<dbReference type="Proteomes" id="UP001066276">
    <property type="component" value="Chromosome 3_1"/>
</dbReference>
<dbReference type="AlphaFoldDB" id="A0AAV7UG98"/>
<feature type="region of interest" description="Disordered" evidence="1">
    <location>
        <begin position="16"/>
        <end position="35"/>
    </location>
</feature>
<dbReference type="SUPFAM" id="SSF56219">
    <property type="entry name" value="DNase I-like"/>
    <property type="match status" value="1"/>
</dbReference>
<evidence type="ECO:0000313" key="3">
    <source>
        <dbReference type="Proteomes" id="UP001066276"/>
    </source>
</evidence>
<dbReference type="InterPro" id="IPR036691">
    <property type="entry name" value="Endo/exonu/phosph_ase_sf"/>
</dbReference>
<evidence type="ECO:0000256" key="1">
    <source>
        <dbReference type="SAM" id="MobiDB-lite"/>
    </source>
</evidence>
<organism evidence="2 3">
    <name type="scientific">Pleurodeles waltl</name>
    <name type="common">Iberian ribbed newt</name>
    <dbReference type="NCBI Taxonomy" id="8319"/>
    <lineage>
        <taxon>Eukaryota</taxon>
        <taxon>Metazoa</taxon>
        <taxon>Chordata</taxon>
        <taxon>Craniata</taxon>
        <taxon>Vertebrata</taxon>
        <taxon>Euteleostomi</taxon>
        <taxon>Amphibia</taxon>
        <taxon>Batrachia</taxon>
        <taxon>Caudata</taxon>
        <taxon>Salamandroidea</taxon>
        <taxon>Salamandridae</taxon>
        <taxon>Pleurodelinae</taxon>
        <taxon>Pleurodeles</taxon>
    </lineage>
</organism>
<reference evidence="2" key="1">
    <citation type="journal article" date="2022" name="bioRxiv">
        <title>Sequencing and chromosome-scale assembly of the giantPleurodeles waltlgenome.</title>
        <authorList>
            <person name="Brown T."/>
            <person name="Elewa A."/>
            <person name="Iarovenko S."/>
            <person name="Subramanian E."/>
            <person name="Araus A.J."/>
            <person name="Petzold A."/>
            <person name="Susuki M."/>
            <person name="Suzuki K.-i.T."/>
            <person name="Hayashi T."/>
            <person name="Toyoda A."/>
            <person name="Oliveira C."/>
            <person name="Osipova E."/>
            <person name="Leigh N.D."/>
            <person name="Simon A."/>
            <person name="Yun M.H."/>
        </authorList>
    </citation>
    <scope>NUCLEOTIDE SEQUENCE</scope>
    <source>
        <strain evidence="2">20211129_DDA</strain>
        <tissue evidence="2">Liver</tissue>
    </source>
</reference>